<evidence type="ECO:0000313" key="1">
    <source>
        <dbReference type="EMBL" id="CAG8653014.1"/>
    </source>
</evidence>
<reference evidence="1" key="1">
    <citation type="submission" date="2021-06" db="EMBL/GenBank/DDBJ databases">
        <authorList>
            <person name="Kallberg Y."/>
            <person name="Tangrot J."/>
            <person name="Rosling A."/>
        </authorList>
    </citation>
    <scope>NUCLEOTIDE SEQUENCE</scope>
    <source>
        <strain evidence="1">BR232B</strain>
    </source>
</reference>
<organism evidence="1 2">
    <name type="scientific">Paraglomus brasilianum</name>
    <dbReference type="NCBI Taxonomy" id="144538"/>
    <lineage>
        <taxon>Eukaryota</taxon>
        <taxon>Fungi</taxon>
        <taxon>Fungi incertae sedis</taxon>
        <taxon>Mucoromycota</taxon>
        <taxon>Glomeromycotina</taxon>
        <taxon>Glomeromycetes</taxon>
        <taxon>Paraglomerales</taxon>
        <taxon>Paraglomeraceae</taxon>
        <taxon>Paraglomus</taxon>
    </lineage>
</organism>
<accession>A0A9N9DYQ2</accession>
<name>A0A9N9DYQ2_9GLOM</name>
<dbReference type="EMBL" id="CAJVPI010003020">
    <property type="protein sequence ID" value="CAG8653014.1"/>
    <property type="molecule type" value="Genomic_DNA"/>
</dbReference>
<keyword evidence="2" id="KW-1185">Reference proteome</keyword>
<feature type="non-terminal residue" evidence="1">
    <location>
        <position position="1"/>
    </location>
</feature>
<dbReference type="AlphaFoldDB" id="A0A9N9DYQ2"/>
<dbReference type="OrthoDB" id="2423798at2759"/>
<dbReference type="Proteomes" id="UP000789739">
    <property type="component" value="Unassembled WGS sequence"/>
</dbReference>
<evidence type="ECO:0000313" key="2">
    <source>
        <dbReference type="Proteomes" id="UP000789739"/>
    </source>
</evidence>
<comment type="caution">
    <text evidence="1">The sequence shown here is derived from an EMBL/GenBank/DDBJ whole genome shotgun (WGS) entry which is preliminary data.</text>
</comment>
<sequence length="241" mass="28088">METSILNEQDDDDIYIVELSRSVHEHYEQSDSEDDENYDVRYENAQDEIQDNRDGHNYGQEHVDKKLDWDTLSGVVVDDVLAVLWMDNGPVTMLTTIHEITGNENRVERVRRRPRETSTNATKVRAVFGTASKKALPIPCIIDDYNHHMGGVDIADQLRRYYAVQLPNFRIHLVWELINAGMEENDRTKKPNTRSRVEELTHQFENIGVNLPKTQYVTSNFELSLLRLSPDGHLPEWRKER</sequence>
<proteinExistence type="predicted"/>
<protein>
    <submittedName>
        <fullName evidence="1">9600_t:CDS:1</fullName>
    </submittedName>
</protein>
<gene>
    <name evidence="1" type="ORF">PBRASI_LOCUS10364</name>
</gene>